<reference evidence="9" key="1">
    <citation type="submission" date="2022-08" db="EMBL/GenBank/DDBJ databases">
        <authorList>
            <consortium name="DOE Joint Genome Institute"/>
            <person name="Min B."/>
            <person name="Riley R."/>
            <person name="Sierra-Patev S."/>
            <person name="Naranjo-Ortiz M."/>
            <person name="Looney B."/>
            <person name="Konkel Z."/>
            <person name="Slot J.C."/>
            <person name="Sakamoto Y."/>
            <person name="Steenwyk J.L."/>
            <person name="Rokas A."/>
            <person name="Carro J."/>
            <person name="Camarero S."/>
            <person name="Ferreira P."/>
            <person name="Molpeceres G."/>
            <person name="Ruiz-Duenas F.J."/>
            <person name="Serrano A."/>
            <person name="Henrissat B."/>
            <person name="Drula E."/>
            <person name="Hughes K.W."/>
            <person name="Mata J.L."/>
            <person name="Ishikawa N.K."/>
            <person name="Vargas-Isla R."/>
            <person name="Ushijima S."/>
            <person name="Smith C.A."/>
            <person name="Ahrendt S."/>
            <person name="Andreopoulos W."/>
            <person name="He G."/>
            <person name="Labutti K."/>
            <person name="Lipzen A."/>
            <person name="Ng V."/>
            <person name="Sandor L."/>
            <person name="Barry K."/>
            <person name="Martinez A.T."/>
            <person name="Xiao Y."/>
            <person name="Gibbons J.G."/>
            <person name="Terashima K."/>
            <person name="Hibbett D.S."/>
            <person name="Grigoriev I.V."/>
        </authorList>
    </citation>
    <scope>NUCLEOTIDE SEQUENCE</scope>
    <source>
        <strain evidence="9">TFB10291</strain>
    </source>
</reference>
<evidence type="ECO:0000256" key="3">
    <source>
        <dbReference type="ARBA" id="ARBA00023155"/>
    </source>
</evidence>
<dbReference type="PANTHER" id="PTHR24324:SF5">
    <property type="entry name" value="HEMATOPOIETICALLY-EXPRESSED HOMEOBOX PROTEIN HHEX"/>
    <property type="match status" value="1"/>
</dbReference>
<keyword evidence="3 5" id="KW-0371">Homeobox</keyword>
<evidence type="ECO:0000256" key="2">
    <source>
        <dbReference type="ARBA" id="ARBA00023125"/>
    </source>
</evidence>
<evidence type="ECO:0000259" key="8">
    <source>
        <dbReference type="PROSITE" id="PS50071"/>
    </source>
</evidence>
<comment type="caution">
    <text evidence="9">The sequence shown here is derived from an EMBL/GenBank/DDBJ whole genome shotgun (WGS) entry which is preliminary data.</text>
</comment>
<dbReference type="PROSITE" id="PS50071">
    <property type="entry name" value="HOMEOBOX_2"/>
    <property type="match status" value="1"/>
</dbReference>
<dbReference type="SUPFAM" id="SSF46689">
    <property type="entry name" value="Homeodomain-like"/>
    <property type="match status" value="1"/>
</dbReference>
<dbReference type="SMART" id="SM00389">
    <property type="entry name" value="HOX"/>
    <property type="match status" value="1"/>
</dbReference>
<keyword evidence="2 5" id="KW-0238">DNA-binding</keyword>
<evidence type="ECO:0000256" key="1">
    <source>
        <dbReference type="ARBA" id="ARBA00004123"/>
    </source>
</evidence>
<dbReference type="GO" id="GO:0005634">
    <property type="term" value="C:nucleus"/>
    <property type="evidence" value="ECO:0007669"/>
    <property type="project" value="UniProtKB-SubCell"/>
</dbReference>
<gene>
    <name evidence="9" type="ORF">GGU10DRAFT_263629</name>
</gene>
<name>A0AA38KU56_9AGAR</name>
<accession>A0AA38KU56</accession>
<feature type="compositionally biased region" description="Basic residues" evidence="7">
    <location>
        <begin position="70"/>
        <end position="80"/>
    </location>
</feature>
<dbReference type="EMBL" id="MU793281">
    <property type="protein sequence ID" value="KAJ3788076.1"/>
    <property type="molecule type" value="Genomic_DNA"/>
</dbReference>
<comment type="subcellular location">
    <subcellularLocation>
        <location evidence="1 5 6">Nucleus</location>
    </subcellularLocation>
</comment>
<organism evidence="9 10">
    <name type="scientific">Lentinula aff. detonsa</name>
    <dbReference type="NCBI Taxonomy" id="2804958"/>
    <lineage>
        <taxon>Eukaryota</taxon>
        <taxon>Fungi</taxon>
        <taxon>Dikarya</taxon>
        <taxon>Basidiomycota</taxon>
        <taxon>Agaricomycotina</taxon>
        <taxon>Agaricomycetes</taxon>
        <taxon>Agaricomycetidae</taxon>
        <taxon>Agaricales</taxon>
        <taxon>Marasmiineae</taxon>
        <taxon>Omphalotaceae</taxon>
        <taxon>Lentinula</taxon>
    </lineage>
</organism>
<feature type="region of interest" description="Disordered" evidence="7">
    <location>
        <begin position="328"/>
        <end position="368"/>
    </location>
</feature>
<evidence type="ECO:0000256" key="5">
    <source>
        <dbReference type="PROSITE-ProRule" id="PRU00108"/>
    </source>
</evidence>
<feature type="DNA-binding region" description="Homeobox" evidence="5">
    <location>
        <begin position="74"/>
        <end position="133"/>
    </location>
</feature>
<evidence type="ECO:0000256" key="6">
    <source>
        <dbReference type="RuleBase" id="RU000682"/>
    </source>
</evidence>
<feature type="compositionally biased region" description="Basic and acidic residues" evidence="7">
    <location>
        <begin position="7"/>
        <end position="16"/>
    </location>
</feature>
<feature type="compositionally biased region" description="Polar residues" evidence="7">
    <location>
        <begin position="342"/>
        <end position="368"/>
    </location>
</feature>
<dbReference type="Proteomes" id="UP001163798">
    <property type="component" value="Unassembled WGS sequence"/>
</dbReference>
<sequence>MPPTTRTRRESLRIEPDAVFAALDDDSTTPISAVTTDSPITPLATSPDSAASGSNEADNDGDTIAGSSSRKSREKRKRSRVTPEQLIHLERYFTVDRSPTAARRREISDLLGMQERQTQIWFQNRRAKAKVLDGKVKDRNVAISPDISSAKYDVDLHNIIHEDQAVTFIPCTDLSIGTWRRIATTVSKHDLVAYVCEAKQSLAWFIISGGGGFKMEVPFDRIIGTEFNHTSPGIAHAIFTLSEPPHFYLEHPMGPRPDGRMKLSWRQCSDWTEGAQATHILRHSLLGSAPQLSHLIQRLKLHRSDRNISLLSHSYKEDTIPSPLEIPAPPMAGLLRSPSVPSPYSNGSPDTGINSDSEQISHNPGAYTSQLQDASGLSSIYDEPQYPRLFGRYSTPDISSYHQSTNSAAHVTPVSRLSTARPYTVTQETFPSMYSDDVSIAQSLQSNRRHTWANIPEYVAPSLSLLTTPFQPAADFTY</sequence>
<proteinExistence type="predicted"/>
<dbReference type="GO" id="GO:0030154">
    <property type="term" value="P:cell differentiation"/>
    <property type="evidence" value="ECO:0007669"/>
    <property type="project" value="TreeGrafter"/>
</dbReference>
<dbReference type="InterPro" id="IPR009057">
    <property type="entry name" value="Homeodomain-like_sf"/>
</dbReference>
<keyword evidence="4 5" id="KW-0539">Nucleus</keyword>
<dbReference type="PANTHER" id="PTHR24324">
    <property type="entry name" value="HOMEOBOX PROTEIN HHEX"/>
    <property type="match status" value="1"/>
</dbReference>
<dbReference type="AlphaFoldDB" id="A0AA38KU56"/>
<dbReference type="InterPro" id="IPR001356">
    <property type="entry name" value="HD"/>
</dbReference>
<evidence type="ECO:0000313" key="10">
    <source>
        <dbReference type="Proteomes" id="UP001163798"/>
    </source>
</evidence>
<feature type="compositionally biased region" description="Polar residues" evidence="7">
    <location>
        <begin position="28"/>
        <end position="56"/>
    </location>
</feature>
<feature type="domain" description="Homeobox" evidence="8">
    <location>
        <begin position="72"/>
        <end position="132"/>
    </location>
</feature>
<dbReference type="Gene3D" id="1.10.10.60">
    <property type="entry name" value="Homeodomain-like"/>
    <property type="match status" value="1"/>
</dbReference>
<dbReference type="InterPro" id="IPR057939">
    <property type="entry name" value="TRF2_HOY1_PH"/>
</dbReference>
<dbReference type="Pfam" id="PF24818">
    <property type="entry name" value="PH_TRF2_HOY1"/>
    <property type="match status" value="1"/>
</dbReference>
<dbReference type="CDD" id="cd00086">
    <property type="entry name" value="homeodomain"/>
    <property type="match status" value="1"/>
</dbReference>
<dbReference type="InterPro" id="IPR051000">
    <property type="entry name" value="Homeobox_DNA-bind_prot"/>
</dbReference>
<dbReference type="GO" id="GO:0000978">
    <property type="term" value="F:RNA polymerase II cis-regulatory region sequence-specific DNA binding"/>
    <property type="evidence" value="ECO:0007669"/>
    <property type="project" value="TreeGrafter"/>
</dbReference>
<feature type="region of interest" description="Disordered" evidence="7">
    <location>
        <begin position="1"/>
        <end position="81"/>
    </location>
</feature>
<protein>
    <recommendedName>
        <fullName evidence="8">Homeobox domain-containing protein</fullName>
    </recommendedName>
</protein>
<dbReference type="Pfam" id="PF00046">
    <property type="entry name" value="Homeodomain"/>
    <property type="match status" value="1"/>
</dbReference>
<evidence type="ECO:0000313" key="9">
    <source>
        <dbReference type="EMBL" id="KAJ3788076.1"/>
    </source>
</evidence>
<dbReference type="GO" id="GO:0006357">
    <property type="term" value="P:regulation of transcription by RNA polymerase II"/>
    <property type="evidence" value="ECO:0007669"/>
    <property type="project" value="TreeGrafter"/>
</dbReference>
<evidence type="ECO:0000256" key="7">
    <source>
        <dbReference type="SAM" id="MobiDB-lite"/>
    </source>
</evidence>
<evidence type="ECO:0000256" key="4">
    <source>
        <dbReference type="ARBA" id="ARBA00023242"/>
    </source>
</evidence>
<keyword evidence="10" id="KW-1185">Reference proteome</keyword>